<dbReference type="RefSeq" id="XP_008456540.2">
    <property type="nucleotide sequence ID" value="XM_008458318.3"/>
</dbReference>
<gene>
    <name evidence="7" type="primary">LOC103496463</name>
</gene>
<evidence type="ECO:0000313" key="7">
    <source>
        <dbReference type="RefSeq" id="XP_008456540.2"/>
    </source>
</evidence>
<evidence type="ECO:0000256" key="2">
    <source>
        <dbReference type="ARBA" id="ARBA00022829"/>
    </source>
</evidence>
<dbReference type="InterPro" id="IPR044693">
    <property type="entry name" value="SGO_plant"/>
</dbReference>
<protein>
    <submittedName>
        <fullName evidence="7">SHUGOSHIN 2 isoform X1</fullName>
    </submittedName>
</protein>
<evidence type="ECO:0000256" key="4">
    <source>
        <dbReference type="SAM" id="MobiDB-lite"/>
    </source>
</evidence>
<dbReference type="AlphaFoldDB" id="A0A1S3C330"/>
<name>A0A1S3C330_CUCME</name>
<dbReference type="InterPro" id="IPR011515">
    <property type="entry name" value="Shugoshin_C"/>
</dbReference>
<dbReference type="PANTHER" id="PTHR34373">
    <property type="entry name" value="SHUGOSHIN 2"/>
    <property type="match status" value="1"/>
</dbReference>
<dbReference type="GeneID" id="103496463"/>
<dbReference type="PANTHER" id="PTHR34373:SF9">
    <property type="entry name" value="SHUGOSHIN 2"/>
    <property type="match status" value="1"/>
</dbReference>
<comment type="similarity">
    <text evidence="1">Belongs to the shugoshin family.</text>
</comment>
<dbReference type="GO" id="GO:0034090">
    <property type="term" value="P:maintenance of meiotic sister chromatid cohesion"/>
    <property type="evidence" value="ECO:0007669"/>
    <property type="project" value="InterPro"/>
</dbReference>
<dbReference type="Proteomes" id="UP001652600">
    <property type="component" value="Chromosome 3"/>
</dbReference>
<accession>A0A1S3C330</accession>
<feature type="region of interest" description="Disordered" evidence="4">
    <location>
        <begin position="155"/>
        <end position="232"/>
    </location>
</feature>
<feature type="coiled-coil region" evidence="3">
    <location>
        <begin position="88"/>
        <end position="115"/>
    </location>
</feature>
<feature type="domain" description="Shugoshin C-terminal" evidence="5">
    <location>
        <begin position="390"/>
        <end position="414"/>
    </location>
</feature>
<dbReference type="KEGG" id="cmo:103496463"/>
<dbReference type="FunCoup" id="A0A1S3C330">
    <property type="interactions" value="1158"/>
</dbReference>
<evidence type="ECO:0000259" key="5">
    <source>
        <dbReference type="Pfam" id="PF07557"/>
    </source>
</evidence>
<dbReference type="InParanoid" id="A0A1S3C330"/>
<evidence type="ECO:0000256" key="1">
    <source>
        <dbReference type="ARBA" id="ARBA00010845"/>
    </source>
</evidence>
<feature type="compositionally biased region" description="Basic and acidic residues" evidence="4">
    <location>
        <begin position="370"/>
        <end position="386"/>
    </location>
</feature>
<evidence type="ECO:0000313" key="6">
    <source>
        <dbReference type="Proteomes" id="UP001652600"/>
    </source>
</evidence>
<dbReference type="Pfam" id="PF07557">
    <property type="entry name" value="Shugoshin_C"/>
    <property type="match status" value="1"/>
</dbReference>
<feature type="region of interest" description="Disordered" evidence="4">
    <location>
        <begin position="370"/>
        <end position="391"/>
    </location>
</feature>
<keyword evidence="3" id="KW-0175">Coiled coil</keyword>
<dbReference type="eggNOG" id="ENOG502RYDC">
    <property type="taxonomic scope" value="Eukaryota"/>
</dbReference>
<feature type="region of interest" description="Disordered" evidence="4">
    <location>
        <begin position="262"/>
        <end position="288"/>
    </location>
</feature>
<proteinExistence type="inferred from homology"/>
<dbReference type="GO" id="GO:0045144">
    <property type="term" value="P:meiotic sister chromatid segregation"/>
    <property type="evidence" value="ECO:0007669"/>
    <property type="project" value="InterPro"/>
</dbReference>
<keyword evidence="2" id="KW-0159">Chromosome partition</keyword>
<dbReference type="GO" id="GO:0000775">
    <property type="term" value="C:chromosome, centromeric region"/>
    <property type="evidence" value="ECO:0007669"/>
    <property type="project" value="InterPro"/>
</dbReference>
<keyword evidence="6" id="KW-1185">Reference proteome</keyword>
<reference evidence="7" key="1">
    <citation type="submission" date="2025-08" db="UniProtKB">
        <authorList>
            <consortium name="RefSeq"/>
        </authorList>
    </citation>
    <scope>IDENTIFICATION</scope>
    <source>
        <tissue evidence="7">Stem</tissue>
    </source>
</reference>
<organism evidence="6 7">
    <name type="scientific">Cucumis melo</name>
    <name type="common">Muskmelon</name>
    <dbReference type="NCBI Taxonomy" id="3656"/>
    <lineage>
        <taxon>Eukaryota</taxon>
        <taxon>Viridiplantae</taxon>
        <taxon>Streptophyta</taxon>
        <taxon>Embryophyta</taxon>
        <taxon>Tracheophyta</taxon>
        <taxon>Spermatophyta</taxon>
        <taxon>Magnoliopsida</taxon>
        <taxon>eudicotyledons</taxon>
        <taxon>Gunneridae</taxon>
        <taxon>Pentapetalae</taxon>
        <taxon>rosids</taxon>
        <taxon>fabids</taxon>
        <taxon>Cucurbitales</taxon>
        <taxon>Cucurbitaceae</taxon>
        <taxon>Benincaseae</taxon>
        <taxon>Cucumis</taxon>
    </lineage>
</organism>
<evidence type="ECO:0000256" key="3">
    <source>
        <dbReference type="SAM" id="Coils"/>
    </source>
</evidence>
<dbReference type="GO" id="GO:0005634">
    <property type="term" value="C:nucleus"/>
    <property type="evidence" value="ECO:0007669"/>
    <property type="project" value="InterPro"/>
</dbReference>
<sequence>MENIISLDPKNCGVVGQNVKIAGEKTMKSSKGQRKRLSDISNLKEQPTLQKRDTKTQPGLLMTYEYVDKLQKENMTLMKVIAERNRIIEISGNELEKLRTNFQKLQQQNMQLAQANCQMLAELNSSKDRLKALQHELGCKNGILMSRKLVLESKGKSATLQPGEVGTTECNEAEESISANQDNRPCKSNRKRQSRRESFGTSSLQTEVPKIEGKRPCLRQQSAKFKTEEPVAANDILETENSNSNDASQCKETSVLQTEVQKVEGKRPCSRRQSARFKAEEPVNTNDLQQIETSDSTNASQCQETSVLQAEIQKVEGKRPCLRRQSTRFKLEEPVATKDSLEIENSNSTSAFPCKETMCEVVPTSSVGKEDYDNSIDRSEVQECRRTSVGRPSRRAAEKVISYKEIPVNIKMRRQV</sequence>